<dbReference type="Proteomes" id="UP000075398">
    <property type="component" value="Unassembled WGS sequence"/>
</dbReference>
<comment type="caution">
    <text evidence="3">The sequence shown here is derived from an EMBL/GenBank/DDBJ whole genome shotgun (WGS) entry which is preliminary data.</text>
</comment>
<dbReference type="InterPro" id="IPR050921">
    <property type="entry name" value="T4SS_GSP_E_ATPase"/>
</dbReference>
<sequence>MRKRGALKLIKKLKDSDIVLDSEPKSNYEKLKKRSEVDFLKKEGVSLGGSGGIISSSQHISQEAKQEISEEISEKIKSDVTDHVAKEVASTVGSATFVISGPVTIQGGRLPSLEEEKRVIMKDQDILVIPQKWKTEDYTGFESRYPLIEPYAYARIKWDPKINKLVYLLEEPDLSDQEIHQLESIQGIMQEELDADFKKFQETSELIEYLENKALEIVDELNIRISPDSFEKIMYYLRRNYIGLGSIEPLFYDTAIEDISCDGTGIPVFIYHAKYGSLPSNIIFKNDDEANSVIIKMAQRCNRHISVAEPLLDGRLPNNSRVQATFGREVTQHGPTFTLRRFKTEPMTPIQLINYKSCPPRVFAYMWLALEHSYTASTLISGGTATGKTSMLNALAIFLPPEAKIVTIEDTQELNLPQEHWLPAVTRSGYGSASAEGKKQGEIDMFDLLRAALRQRPDYLIVGEIRGAEANVMFTGMATGHPGVGTIHADSMESLINRLVTRPISLSPALLQSLNIVFLLTHAKIEGKAIRRVKEVVEITGMDLKKGEPIHQTVFRWDPGSDEFTFEVKESSVVKRIAIARGMSQEDVWEEINRRSLVLSWMAENNIVHFKDVGAIIKDYMRDPDTIMKKIKG</sequence>
<dbReference type="AlphaFoldDB" id="A0A150J5C1"/>
<name>A0A150J5C1_9EURY</name>
<dbReference type="Gene3D" id="3.40.50.300">
    <property type="entry name" value="P-loop containing nucleotide triphosphate hydrolases"/>
    <property type="match status" value="1"/>
</dbReference>
<evidence type="ECO:0000313" key="4">
    <source>
        <dbReference type="Proteomes" id="UP000075398"/>
    </source>
</evidence>
<dbReference type="GO" id="GO:0016887">
    <property type="term" value="F:ATP hydrolysis activity"/>
    <property type="evidence" value="ECO:0007669"/>
    <property type="project" value="InterPro"/>
</dbReference>
<dbReference type="PANTHER" id="PTHR30486">
    <property type="entry name" value="TWITCHING MOTILITY PROTEIN PILT"/>
    <property type="match status" value="1"/>
</dbReference>
<comment type="similarity">
    <text evidence="1">Belongs to the GSP E family.</text>
</comment>
<organism evidence="3 4">
    <name type="scientific">Candidatus Methanofastidiosum methylothiophilum</name>
    <dbReference type="NCBI Taxonomy" id="1705564"/>
    <lineage>
        <taxon>Archaea</taxon>
        <taxon>Methanobacteriati</taxon>
        <taxon>Methanobacteriota</taxon>
        <taxon>Stenosarchaea group</taxon>
        <taxon>Candidatus Methanofastidiosia</taxon>
        <taxon>Candidatus Methanofastidiosales</taxon>
        <taxon>Candidatus Methanofastidiosaceae</taxon>
        <taxon>Candidatus Methanofastidiosum</taxon>
    </lineage>
</organism>
<dbReference type="Pfam" id="PF00437">
    <property type="entry name" value="T2SSE"/>
    <property type="match status" value="1"/>
</dbReference>
<feature type="domain" description="Bacterial type II secretion system protein E" evidence="2">
    <location>
        <begin position="276"/>
        <end position="504"/>
    </location>
</feature>
<evidence type="ECO:0000313" key="3">
    <source>
        <dbReference type="EMBL" id="KYC52315.1"/>
    </source>
</evidence>
<accession>A0A150J5C1</accession>
<gene>
    <name evidence="3" type="ORF">AMQ22_00879</name>
</gene>
<evidence type="ECO:0000259" key="2">
    <source>
        <dbReference type="Pfam" id="PF00437"/>
    </source>
</evidence>
<dbReference type="SUPFAM" id="SSF52540">
    <property type="entry name" value="P-loop containing nucleoside triphosphate hydrolases"/>
    <property type="match status" value="1"/>
</dbReference>
<dbReference type="PANTHER" id="PTHR30486:SF6">
    <property type="entry name" value="TYPE IV PILUS RETRACTATION ATPASE PILT"/>
    <property type="match status" value="1"/>
</dbReference>
<dbReference type="STRING" id="1705564.APG08_00474"/>
<evidence type="ECO:0000256" key="1">
    <source>
        <dbReference type="ARBA" id="ARBA00006611"/>
    </source>
</evidence>
<reference evidence="3 4" key="1">
    <citation type="journal article" date="2016" name="ISME J.">
        <title>Chasing the elusive Euryarchaeota class WSA2: genomes reveal a uniquely fastidious methyl-reducing methanogen.</title>
        <authorList>
            <person name="Nobu M.K."/>
            <person name="Narihiro T."/>
            <person name="Kuroda K."/>
            <person name="Mei R."/>
            <person name="Liu W.T."/>
        </authorList>
    </citation>
    <scope>NUCLEOTIDE SEQUENCE [LARGE SCALE GENOMIC DNA]</scope>
    <source>
        <strain evidence="3">U1lsi0528_Bin055</strain>
    </source>
</reference>
<dbReference type="CDD" id="cd01130">
    <property type="entry name" value="VirB11-like_ATPase"/>
    <property type="match status" value="1"/>
</dbReference>
<dbReference type="InterPro" id="IPR001482">
    <property type="entry name" value="T2SS/T4SS_dom"/>
</dbReference>
<dbReference type="Gene3D" id="3.30.450.380">
    <property type="match status" value="1"/>
</dbReference>
<dbReference type="EMBL" id="LNGC01000027">
    <property type="protein sequence ID" value="KYC52315.1"/>
    <property type="molecule type" value="Genomic_DNA"/>
</dbReference>
<proteinExistence type="inferred from homology"/>
<protein>
    <recommendedName>
        <fullName evidence="2">Bacterial type II secretion system protein E domain-containing protein</fullName>
    </recommendedName>
</protein>
<dbReference type="InterPro" id="IPR027417">
    <property type="entry name" value="P-loop_NTPase"/>
</dbReference>